<reference evidence="1 2" key="1">
    <citation type="journal article" date="2018" name="Nat. Ecol. Evol.">
        <title>Pezizomycetes genomes reveal the molecular basis of ectomycorrhizal truffle lifestyle.</title>
        <authorList>
            <person name="Murat C."/>
            <person name="Payen T."/>
            <person name="Noel B."/>
            <person name="Kuo A."/>
            <person name="Morin E."/>
            <person name="Chen J."/>
            <person name="Kohler A."/>
            <person name="Krizsan K."/>
            <person name="Balestrini R."/>
            <person name="Da Silva C."/>
            <person name="Montanini B."/>
            <person name="Hainaut M."/>
            <person name="Levati E."/>
            <person name="Barry K.W."/>
            <person name="Belfiori B."/>
            <person name="Cichocki N."/>
            <person name="Clum A."/>
            <person name="Dockter R.B."/>
            <person name="Fauchery L."/>
            <person name="Guy J."/>
            <person name="Iotti M."/>
            <person name="Le Tacon F."/>
            <person name="Lindquist E.A."/>
            <person name="Lipzen A."/>
            <person name="Malagnac F."/>
            <person name="Mello A."/>
            <person name="Molinier V."/>
            <person name="Miyauchi S."/>
            <person name="Poulain J."/>
            <person name="Riccioni C."/>
            <person name="Rubini A."/>
            <person name="Sitrit Y."/>
            <person name="Splivallo R."/>
            <person name="Traeger S."/>
            <person name="Wang M."/>
            <person name="Zifcakova L."/>
            <person name="Wipf D."/>
            <person name="Zambonelli A."/>
            <person name="Paolocci F."/>
            <person name="Nowrousian M."/>
            <person name="Ottonello S."/>
            <person name="Baldrian P."/>
            <person name="Spatafora J.W."/>
            <person name="Henrissat B."/>
            <person name="Nagy L.G."/>
            <person name="Aury J.M."/>
            <person name="Wincker P."/>
            <person name="Grigoriev I.V."/>
            <person name="Bonfante P."/>
            <person name="Martin F.M."/>
        </authorList>
    </citation>
    <scope>NUCLEOTIDE SEQUENCE [LARGE SCALE GENOMIC DNA]</scope>
    <source>
        <strain evidence="1 2">ATCC MYA-4762</strain>
    </source>
</reference>
<gene>
    <name evidence="1" type="ORF">L211DRAFT_788786</name>
</gene>
<dbReference type="InParanoid" id="A0A3N4LKN9"/>
<evidence type="ECO:0000313" key="2">
    <source>
        <dbReference type="Proteomes" id="UP000267821"/>
    </source>
</evidence>
<proteinExistence type="predicted"/>
<accession>A0A3N4LKN9</accession>
<protein>
    <submittedName>
        <fullName evidence="1">Uncharacterized protein</fullName>
    </submittedName>
</protein>
<evidence type="ECO:0000313" key="1">
    <source>
        <dbReference type="EMBL" id="RPB22308.1"/>
    </source>
</evidence>
<dbReference type="OrthoDB" id="5413179at2759"/>
<name>A0A3N4LKN9_9PEZI</name>
<organism evidence="1 2">
    <name type="scientific">Terfezia boudieri ATCC MYA-4762</name>
    <dbReference type="NCBI Taxonomy" id="1051890"/>
    <lineage>
        <taxon>Eukaryota</taxon>
        <taxon>Fungi</taxon>
        <taxon>Dikarya</taxon>
        <taxon>Ascomycota</taxon>
        <taxon>Pezizomycotina</taxon>
        <taxon>Pezizomycetes</taxon>
        <taxon>Pezizales</taxon>
        <taxon>Pezizaceae</taxon>
        <taxon>Terfezia</taxon>
    </lineage>
</organism>
<dbReference type="EMBL" id="ML121552">
    <property type="protein sequence ID" value="RPB22308.1"/>
    <property type="molecule type" value="Genomic_DNA"/>
</dbReference>
<dbReference type="Proteomes" id="UP000267821">
    <property type="component" value="Unassembled WGS sequence"/>
</dbReference>
<dbReference type="AlphaFoldDB" id="A0A3N4LKN9"/>
<sequence>MPTNHSPPEVKYKINQAIPYIRSITDFYLITQYPSHTDKTVSYLQEYLHVFHETKDMICQENTLQYRELVNEILQEGVHFNFLKVHLISYYIEQIPKFVALAQYSMDISEAIYKGLKDASASRPLN</sequence>
<keyword evidence="2" id="KW-1185">Reference proteome</keyword>